<reference evidence="3" key="1">
    <citation type="submission" date="2018-05" db="EMBL/GenBank/DDBJ databases">
        <title>Genome Sequencing of selected type strains of the family Eggerthellaceae.</title>
        <authorList>
            <person name="Danylec N."/>
            <person name="Stoll D.A."/>
            <person name="Doetsch A."/>
            <person name="Huch M."/>
        </authorList>
    </citation>
    <scope>NUCLEOTIDE SEQUENCE [LARGE SCALE GENOMIC DNA]</scope>
    <source>
        <strain evidence="3">DSM 24851</strain>
    </source>
</reference>
<evidence type="ECO:0000313" key="2">
    <source>
        <dbReference type="EMBL" id="RNL42111.1"/>
    </source>
</evidence>
<keyword evidence="3" id="KW-1185">Reference proteome</keyword>
<dbReference type="Proteomes" id="UP000269591">
    <property type="component" value="Unassembled WGS sequence"/>
</dbReference>
<feature type="region of interest" description="Disordered" evidence="1">
    <location>
        <begin position="1"/>
        <end position="45"/>
    </location>
</feature>
<gene>
    <name evidence="2" type="ORF">DMP06_01515</name>
</gene>
<dbReference type="OrthoDB" id="3177228at2"/>
<sequence>MNQKRDGSRRARPKRRVPQKEQAIAKPPDSLAGRAQAARREGSGRGVRVLSRIAERLRGLKGLDGEDACAVLVPCRDIHTFGMNGPIDAAFVDAAGSVVAVHRRVMPGRRIRHADACMVVERPYQTGKWLECGDGLFNIVPHG</sequence>
<evidence type="ECO:0008006" key="4">
    <source>
        <dbReference type="Google" id="ProtNLM"/>
    </source>
</evidence>
<dbReference type="EMBL" id="QIBX01000001">
    <property type="protein sequence ID" value="RNL42111.1"/>
    <property type="molecule type" value="Genomic_DNA"/>
</dbReference>
<dbReference type="Gene3D" id="2.60.120.1140">
    <property type="entry name" value="Protein of unknown function DUF192"/>
    <property type="match status" value="1"/>
</dbReference>
<comment type="caution">
    <text evidence="2">The sequence shown here is derived from an EMBL/GenBank/DDBJ whole genome shotgun (WGS) entry which is preliminary data.</text>
</comment>
<proteinExistence type="predicted"/>
<dbReference type="AlphaFoldDB" id="A0A3N0B4R5"/>
<protein>
    <recommendedName>
        <fullName evidence="4">DUF192 domain-containing protein</fullName>
    </recommendedName>
</protein>
<name>A0A3N0B4R5_9ACTN</name>
<evidence type="ECO:0000313" key="3">
    <source>
        <dbReference type="Proteomes" id="UP000269591"/>
    </source>
</evidence>
<accession>A0A3N0B4R5</accession>
<organism evidence="2 3">
    <name type="scientific">Slackia equolifaciens</name>
    <dbReference type="NCBI Taxonomy" id="498718"/>
    <lineage>
        <taxon>Bacteria</taxon>
        <taxon>Bacillati</taxon>
        <taxon>Actinomycetota</taxon>
        <taxon>Coriobacteriia</taxon>
        <taxon>Eggerthellales</taxon>
        <taxon>Eggerthellaceae</taxon>
        <taxon>Slackia</taxon>
    </lineage>
</organism>
<dbReference type="InterPro" id="IPR038695">
    <property type="entry name" value="Saro_0823-like_sf"/>
</dbReference>
<evidence type="ECO:0000256" key="1">
    <source>
        <dbReference type="SAM" id="MobiDB-lite"/>
    </source>
</evidence>